<reference evidence="4 5" key="2">
    <citation type="submission" date="2016-08" db="EMBL/GenBank/DDBJ databases">
        <title>Pervasive Adenine N6-methylation of Active Genes in Fungi.</title>
        <authorList>
            <consortium name="DOE Joint Genome Institute"/>
            <person name="Mondo S.J."/>
            <person name="Dannebaum R.O."/>
            <person name="Kuo R.C."/>
            <person name="Labutti K."/>
            <person name="Haridas S."/>
            <person name="Kuo A."/>
            <person name="Salamov A."/>
            <person name="Ahrendt S.R."/>
            <person name="Lipzen A."/>
            <person name="Sullivan W."/>
            <person name="Andreopoulos W.B."/>
            <person name="Clum A."/>
            <person name="Lindquist E."/>
            <person name="Daum C."/>
            <person name="Ramamoorthy G.K."/>
            <person name="Gryganskyi A."/>
            <person name="Culley D."/>
            <person name="Magnuson J.K."/>
            <person name="James T.Y."/>
            <person name="O'Malley M.A."/>
            <person name="Stajich J.E."/>
            <person name="Spatafora J.W."/>
            <person name="Visel A."/>
            <person name="Grigoriev I.V."/>
        </authorList>
    </citation>
    <scope>NUCLEOTIDE SEQUENCE [LARGE SCALE GENOMIC DNA]</scope>
    <source>
        <strain evidence="4 5">S4</strain>
    </source>
</reference>
<dbReference type="Gene3D" id="1.20.1270.60">
    <property type="entry name" value="Arfaptin homology (AH) domain/BAR domain"/>
    <property type="match status" value="1"/>
</dbReference>
<accession>A0A1Y1WVL3</accession>
<name>A0A1Y1WVL3_9FUNG</name>
<evidence type="ECO:0000313" key="4">
    <source>
        <dbReference type="EMBL" id="ORX77502.1"/>
    </source>
</evidence>
<dbReference type="Pfam" id="PF00611">
    <property type="entry name" value="FCH"/>
    <property type="match status" value="1"/>
</dbReference>
<dbReference type="OrthoDB" id="27823at2759"/>
<feature type="region of interest" description="Disordered" evidence="2">
    <location>
        <begin position="323"/>
        <end position="343"/>
    </location>
</feature>
<evidence type="ECO:0000256" key="1">
    <source>
        <dbReference type="ARBA" id="ARBA00022583"/>
    </source>
</evidence>
<sequence length="742" mass="84737">MRYSEILKNDDPTNSLNLLIKRVNKGKAFDDEIAGFLGERVLIEEKYYKDLLRLTKKQIAVDDNFMGGFGCVYKEYINISSALAEIHKKLTDVLAAAEVKMRARLTIQDLAKIKTNETSFRKQIKALNEKNSKIRKYEDKLKKKSSSHYEKKLSDATQSYQQLRGQYDCEVNPFFDDIEKSDEFRMTNMKDIFQYLNHSEKEIYNQYNNLTDVFESRIQDLDIDLEIEHYCSELLQISQNRNFVSDTASYQTTNSSLNLEVREKDSIKGGSIAASIRSRSSSFHKPASPVSSSFENTIAPPPEVDEEGYSIPPPVPQPWAITEEPDETNSINDNDEDNDGFGQLENETINRKLKIEIKNEVIKDENVDNDAKEAISKIATRVPSLLIENNNPRSSVARRRRTIASTSSSTTTDDDRFRYSIFSAVDSPVFDWRKGSFSKPVVDPSLLAKKSGMKITVKEKMNTLIVKDVISKLAIFGDIYVAFSTIPQELLQGQHYFKIKISNYELIKQAVPNPNYIVKQEDDKENEFTCNLTALLSFASQNINTSVAILKYQINVDNDQKSKYLPLYVNPIWKSEPNNLSLLLAYQLNTTQYKAISVSELRFFVSLYGDIRGIQLKPHGIWNNDKKRLIWKDDNILKYTSSSSLKEVSNENVNEDESKEITSSSESLKVSEPIGTRKLMARFETGEQCPFGNINIQFSCNSLISAVEISVENDEVFSNLMDLENINYNTAIKYIITNNNNK</sequence>
<feature type="region of interest" description="Disordered" evidence="2">
    <location>
        <begin position="392"/>
        <end position="412"/>
    </location>
</feature>
<dbReference type="InterPro" id="IPR001060">
    <property type="entry name" value="FCH_dom"/>
</dbReference>
<dbReference type="GO" id="GO:0030136">
    <property type="term" value="C:clathrin-coated vesicle"/>
    <property type="evidence" value="ECO:0007669"/>
    <property type="project" value="TreeGrafter"/>
</dbReference>
<dbReference type="GO" id="GO:0072583">
    <property type="term" value="P:clathrin-dependent endocytosis"/>
    <property type="evidence" value="ECO:0007669"/>
    <property type="project" value="TreeGrafter"/>
</dbReference>
<organism evidence="4 5">
    <name type="scientific">Anaeromyces robustus</name>
    <dbReference type="NCBI Taxonomy" id="1754192"/>
    <lineage>
        <taxon>Eukaryota</taxon>
        <taxon>Fungi</taxon>
        <taxon>Fungi incertae sedis</taxon>
        <taxon>Chytridiomycota</taxon>
        <taxon>Chytridiomycota incertae sedis</taxon>
        <taxon>Neocallimastigomycetes</taxon>
        <taxon>Neocallimastigales</taxon>
        <taxon>Neocallimastigaceae</taxon>
        <taxon>Anaeromyces</taxon>
    </lineage>
</organism>
<feature type="region of interest" description="Disordered" evidence="2">
    <location>
        <begin position="278"/>
        <end position="309"/>
    </location>
</feature>
<gene>
    <name evidence="4" type="ORF">BCR32DRAFT_270623</name>
</gene>
<dbReference type="AlphaFoldDB" id="A0A1Y1WVL3"/>
<feature type="domain" description="MHD" evidence="3">
    <location>
        <begin position="450"/>
        <end position="712"/>
    </location>
</feature>
<dbReference type="GO" id="GO:0005886">
    <property type="term" value="C:plasma membrane"/>
    <property type="evidence" value="ECO:0007669"/>
    <property type="project" value="TreeGrafter"/>
</dbReference>
<keyword evidence="5" id="KW-1185">Reference proteome</keyword>
<dbReference type="PANTHER" id="PTHR23065">
    <property type="entry name" value="PROLINE-SERINE-THREONINE PHOSPHATASE INTERACTING PROTEIN 1"/>
    <property type="match status" value="1"/>
</dbReference>
<comment type="caution">
    <text evidence="4">The sequence shown here is derived from an EMBL/GenBank/DDBJ whole genome shotgun (WGS) entry which is preliminary data.</text>
</comment>
<protein>
    <recommendedName>
        <fullName evidence="3">MHD domain-containing protein</fullName>
    </recommendedName>
</protein>
<reference evidence="4 5" key="1">
    <citation type="submission" date="2016-08" db="EMBL/GenBank/DDBJ databases">
        <title>A Parts List for Fungal Cellulosomes Revealed by Comparative Genomics.</title>
        <authorList>
            <consortium name="DOE Joint Genome Institute"/>
            <person name="Haitjema C.H."/>
            <person name="Gilmore S.P."/>
            <person name="Henske J.K."/>
            <person name="Solomon K.V."/>
            <person name="De Groot R."/>
            <person name="Kuo A."/>
            <person name="Mondo S.J."/>
            <person name="Salamov A.A."/>
            <person name="Labutti K."/>
            <person name="Zhao Z."/>
            <person name="Chiniquy J."/>
            <person name="Barry K."/>
            <person name="Brewer H.M."/>
            <person name="Purvine S.O."/>
            <person name="Wright A.T."/>
            <person name="Boxma B."/>
            <person name="Van Alen T."/>
            <person name="Hackstein J.H."/>
            <person name="Baker S.E."/>
            <person name="Grigoriev I.V."/>
            <person name="O'Malley M.A."/>
        </authorList>
    </citation>
    <scope>NUCLEOTIDE SEQUENCE [LARGE SCALE GENOMIC DNA]</scope>
    <source>
        <strain evidence="4 5">S4</strain>
    </source>
</reference>
<keyword evidence="1" id="KW-0254">Endocytosis</keyword>
<dbReference type="EMBL" id="MCFG01000245">
    <property type="protein sequence ID" value="ORX77502.1"/>
    <property type="molecule type" value="Genomic_DNA"/>
</dbReference>
<dbReference type="GO" id="GO:0005905">
    <property type="term" value="C:clathrin-coated pit"/>
    <property type="evidence" value="ECO:0007669"/>
    <property type="project" value="TreeGrafter"/>
</dbReference>
<evidence type="ECO:0000256" key="2">
    <source>
        <dbReference type="SAM" id="MobiDB-lite"/>
    </source>
</evidence>
<dbReference type="GO" id="GO:0048268">
    <property type="term" value="P:clathrin coat assembly"/>
    <property type="evidence" value="ECO:0007669"/>
    <property type="project" value="TreeGrafter"/>
</dbReference>
<dbReference type="STRING" id="1754192.A0A1Y1WVL3"/>
<feature type="compositionally biased region" description="Acidic residues" evidence="2">
    <location>
        <begin position="323"/>
        <end position="339"/>
    </location>
</feature>
<dbReference type="InterPro" id="IPR028565">
    <property type="entry name" value="MHD"/>
</dbReference>
<evidence type="ECO:0000313" key="5">
    <source>
        <dbReference type="Proteomes" id="UP000193944"/>
    </source>
</evidence>
<dbReference type="InterPro" id="IPR018808">
    <property type="entry name" value="Muniscin_C"/>
</dbReference>
<dbReference type="PANTHER" id="PTHR23065:SF57">
    <property type="entry name" value="GROWTH ARREST-SPECIFIC PROTEIN 7"/>
    <property type="match status" value="1"/>
</dbReference>
<dbReference type="Proteomes" id="UP000193944">
    <property type="component" value="Unassembled WGS sequence"/>
</dbReference>
<dbReference type="InterPro" id="IPR027267">
    <property type="entry name" value="AH/BAR_dom_sf"/>
</dbReference>
<proteinExistence type="predicted"/>
<dbReference type="SUPFAM" id="SSF103657">
    <property type="entry name" value="BAR/IMD domain-like"/>
    <property type="match status" value="1"/>
</dbReference>
<dbReference type="Pfam" id="PF10291">
    <property type="entry name" value="muHD"/>
    <property type="match status" value="1"/>
</dbReference>
<evidence type="ECO:0000259" key="3">
    <source>
        <dbReference type="PROSITE" id="PS51072"/>
    </source>
</evidence>
<dbReference type="PROSITE" id="PS51072">
    <property type="entry name" value="MHD"/>
    <property type="match status" value="1"/>
</dbReference>